<accession>A0A2R4VWJ9</accession>
<dbReference type="AlphaFoldDB" id="A0A2R4VWJ9"/>
<organism evidence="1 2">
    <name type="scientific">Azospirillum humicireducens</name>
    <dbReference type="NCBI Taxonomy" id="1226968"/>
    <lineage>
        <taxon>Bacteria</taxon>
        <taxon>Pseudomonadati</taxon>
        <taxon>Pseudomonadota</taxon>
        <taxon>Alphaproteobacteria</taxon>
        <taxon>Rhodospirillales</taxon>
        <taxon>Azospirillaceae</taxon>
        <taxon>Azospirillum</taxon>
    </lineage>
</organism>
<proteinExistence type="predicted"/>
<name>A0A2R4VWJ9_9PROT</name>
<dbReference type="KEGG" id="ahu:A6A40_26810"/>
<dbReference type="EMBL" id="CP028906">
    <property type="protein sequence ID" value="AWB08751.1"/>
    <property type="molecule type" value="Genomic_DNA"/>
</dbReference>
<keyword evidence="1" id="KW-0614">Plasmid</keyword>
<evidence type="ECO:0000313" key="1">
    <source>
        <dbReference type="EMBL" id="AWB08751.1"/>
    </source>
</evidence>
<evidence type="ECO:0000313" key="2">
    <source>
        <dbReference type="Proteomes" id="UP000077405"/>
    </source>
</evidence>
<protein>
    <submittedName>
        <fullName evidence="1">Uncharacterized protein</fullName>
    </submittedName>
</protein>
<geneLocation type="plasmid" evidence="1 2">
    <name>pYZ5</name>
</geneLocation>
<reference evidence="1 2" key="1">
    <citation type="submission" date="2018-04" db="EMBL/GenBank/DDBJ databases">
        <title>Complete genome sequence of the nitrogen-fixing bacterium Azospirillum humicireducens type strain SgZ-5.</title>
        <authorList>
            <person name="Yu Z."/>
        </authorList>
    </citation>
    <scope>NUCLEOTIDE SEQUENCE [LARGE SCALE GENOMIC DNA]</scope>
    <source>
        <strain evidence="1 2">SgZ-5</strain>
        <plasmid evidence="1 2">pYZ5</plasmid>
    </source>
</reference>
<keyword evidence="2" id="KW-1185">Reference proteome</keyword>
<dbReference type="Proteomes" id="UP000077405">
    <property type="component" value="Plasmid pYZ5"/>
</dbReference>
<gene>
    <name evidence="1" type="ORF">A6A40_26810</name>
</gene>
<sequence length="116" mass="11908">MTPPAAGDVPVETLAGAADPLLPVALAKDTPREVPAPDPVPPVLGFVAEPVPDAVPAVPPLGPAAASAASPLAVCVAAADFFWSSCARRPAARRYSSTTRWDGIWSWVSPVSKSRK</sequence>